<dbReference type="Proteomes" id="UP000001219">
    <property type="component" value="Chromosome"/>
</dbReference>
<dbReference type="HOGENOM" id="CLU_029425_3_0_11"/>
<dbReference type="RefSeq" id="WP_012834400.1">
    <property type="nucleotide sequence ID" value="NC_013441.1"/>
</dbReference>
<keyword evidence="4" id="KW-1185">Reference proteome</keyword>
<feature type="domain" description="M23ase beta-sheet core" evidence="2">
    <location>
        <begin position="179"/>
        <end position="274"/>
    </location>
</feature>
<dbReference type="eggNOG" id="COG0739">
    <property type="taxonomic scope" value="Bacteria"/>
</dbReference>
<organism evidence="3 4">
    <name type="scientific">Gordonia bronchialis (strain ATCC 25592 / DSM 43247 / BCRC 13721 / JCM 3198 / KCTC 3076 / NBRC 16047 / NCTC 10667)</name>
    <name type="common">Rhodococcus bronchialis</name>
    <dbReference type="NCBI Taxonomy" id="526226"/>
    <lineage>
        <taxon>Bacteria</taxon>
        <taxon>Bacillati</taxon>
        <taxon>Actinomycetota</taxon>
        <taxon>Actinomycetes</taxon>
        <taxon>Mycobacteriales</taxon>
        <taxon>Gordoniaceae</taxon>
        <taxon>Gordonia</taxon>
    </lineage>
</organism>
<dbReference type="Gene3D" id="2.70.70.10">
    <property type="entry name" value="Glucose Permease (Domain IIA)"/>
    <property type="match status" value="1"/>
</dbReference>
<sequence>MPMSSITRRRDEKQPCLRLGVAGIVAAVLLSFSVDARARADADDTHVAQQFAQLVAETISTSLGGPAMGALTDEIRTVSTCLSDRARPVEPSVPTDDPITAVGCFAAVLSAGRAAAELVVDALPIGRLLALLALEMRPHDPAAPHPAPTGRSQFSAPSPGTVVAPTNGRITSTFGDGRGHQGLDIGNDLGAPIFAVTDGEVINSGPAQGFGLWVRIRHADGTITTYGHNDDNLIAAAAPVAVGQPIATVGNRGNSTGPHLHFEVADASGAALDPVTWLAERGVHLPSDSDAEPPTITPSEPPSTGSADLWR</sequence>
<dbReference type="EMBL" id="CP001802">
    <property type="protein sequence ID" value="ACY21854.1"/>
    <property type="molecule type" value="Genomic_DNA"/>
</dbReference>
<dbReference type="SUPFAM" id="SSF51261">
    <property type="entry name" value="Duplicated hybrid motif"/>
    <property type="match status" value="1"/>
</dbReference>
<dbReference type="KEGG" id="gbr:Gbro_2623"/>
<dbReference type="STRING" id="526226.Gbro_2623"/>
<dbReference type="InterPro" id="IPR016047">
    <property type="entry name" value="M23ase_b-sheet_dom"/>
</dbReference>
<evidence type="ECO:0000313" key="4">
    <source>
        <dbReference type="Proteomes" id="UP000001219"/>
    </source>
</evidence>
<dbReference type="GO" id="GO:0004222">
    <property type="term" value="F:metalloendopeptidase activity"/>
    <property type="evidence" value="ECO:0007669"/>
    <property type="project" value="TreeGrafter"/>
</dbReference>
<gene>
    <name evidence="3" type="ordered locus">Gbro_2623</name>
</gene>
<evidence type="ECO:0000259" key="2">
    <source>
        <dbReference type="Pfam" id="PF01551"/>
    </source>
</evidence>
<dbReference type="Pfam" id="PF01551">
    <property type="entry name" value="Peptidase_M23"/>
    <property type="match status" value="1"/>
</dbReference>
<dbReference type="PANTHER" id="PTHR21666:SF270">
    <property type="entry name" value="MUREIN HYDROLASE ACTIVATOR ENVC"/>
    <property type="match status" value="1"/>
</dbReference>
<proteinExistence type="predicted"/>
<dbReference type="PANTHER" id="PTHR21666">
    <property type="entry name" value="PEPTIDASE-RELATED"/>
    <property type="match status" value="1"/>
</dbReference>
<feature type="region of interest" description="Disordered" evidence="1">
    <location>
        <begin position="284"/>
        <end position="311"/>
    </location>
</feature>
<dbReference type="InterPro" id="IPR050570">
    <property type="entry name" value="Cell_wall_metabolism_enzyme"/>
</dbReference>
<protein>
    <submittedName>
        <fullName evidence="3">Peptidase M23</fullName>
    </submittedName>
</protein>
<dbReference type="OrthoDB" id="1099523at2"/>
<dbReference type="AlphaFoldDB" id="D0LEY0"/>
<dbReference type="InterPro" id="IPR011055">
    <property type="entry name" value="Dup_hybrid_motif"/>
</dbReference>
<evidence type="ECO:0000256" key="1">
    <source>
        <dbReference type="SAM" id="MobiDB-lite"/>
    </source>
</evidence>
<accession>D0LEY0</accession>
<reference evidence="3 4" key="2">
    <citation type="journal article" date="2010" name="Stand. Genomic Sci.">
        <title>Complete genome sequence of Gordonia bronchialis type strain (3410).</title>
        <authorList>
            <person name="Ivanova N."/>
            <person name="Sikorski J."/>
            <person name="Jando M."/>
            <person name="Lapidus A."/>
            <person name="Nolan M."/>
            <person name="Lucas S."/>
            <person name="Del Rio T.G."/>
            <person name="Tice H."/>
            <person name="Copeland A."/>
            <person name="Cheng J.F."/>
            <person name="Chen F."/>
            <person name="Bruce D."/>
            <person name="Goodwin L."/>
            <person name="Pitluck S."/>
            <person name="Mavromatis K."/>
            <person name="Ovchinnikova G."/>
            <person name="Pati A."/>
            <person name="Chen A."/>
            <person name="Palaniappan K."/>
            <person name="Land M."/>
            <person name="Hauser L."/>
            <person name="Chang Y.J."/>
            <person name="Jeffries C.D."/>
            <person name="Chain P."/>
            <person name="Saunders E."/>
            <person name="Han C."/>
            <person name="Detter J.C."/>
            <person name="Brettin T."/>
            <person name="Rohde M."/>
            <person name="Goker M."/>
            <person name="Bristow J."/>
            <person name="Eisen J.A."/>
            <person name="Markowitz V."/>
            <person name="Hugenholtz P."/>
            <person name="Klenk H.P."/>
            <person name="Kyrpides N.C."/>
        </authorList>
    </citation>
    <scope>NUCLEOTIDE SEQUENCE [LARGE SCALE GENOMIC DNA]</scope>
    <source>
        <strain evidence="4">ATCC 25592 / DSM 43247 / BCRC 13721 / JCM 3198 / KCTC 3076 / NBRC 16047 / NCTC 10667</strain>
    </source>
</reference>
<name>D0LEY0_GORB4</name>
<reference evidence="4" key="1">
    <citation type="submission" date="2009-10" db="EMBL/GenBank/DDBJ databases">
        <title>The complete chromosome of Gordonia bronchialis DSM 43247.</title>
        <authorList>
            <consortium name="US DOE Joint Genome Institute (JGI-PGF)"/>
            <person name="Lucas S."/>
            <person name="Copeland A."/>
            <person name="Lapidus A."/>
            <person name="Glavina del Rio T."/>
            <person name="Dalin E."/>
            <person name="Tice H."/>
            <person name="Bruce D."/>
            <person name="Goodwin L."/>
            <person name="Pitluck S."/>
            <person name="Kyrpides N."/>
            <person name="Mavromatis K."/>
            <person name="Ivanova N."/>
            <person name="Ovchinnikova G."/>
            <person name="Saunders E."/>
            <person name="Brettin T."/>
            <person name="Detter J.C."/>
            <person name="Han C."/>
            <person name="Larimer F."/>
            <person name="Land M."/>
            <person name="Hauser L."/>
            <person name="Markowitz V."/>
            <person name="Cheng J.-F."/>
            <person name="Hugenholtz P."/>
            <person name="Woyke T."/>
            <person name="Wu D."/>
            <person name="Jando M."/>
            <person name="Schneider S."/>
            <person name="Goeker M."/>
            <person name="Klenk H.-P."/>
            <person name="Eisen J.A."/>
        </authorList>
    </citation>
    <scope>NUCLEOTIDE SEQUENCE [LARGE SCALE GENOMIC DNA]</scope>
    <source>
        <strain evidence="4">ATCC 25592 / DSM 43247 / BCRC 13721 / JCM 3198 / KCTC 3076 / NBRC 16047 / NCTC 10667</strain>
    </source>
</reference>
<dbReference type="CDD" id="cd12797">
    <property type="entry name" value="M23_peptidase"/>
    <property type="match status" value="1"/>
</dbReference>
<evidence type="ECO:0000313" key="3">
    <source>
        <dbReference type="EMBL" id="ACY21854.1"/>
    </source>
</evidence>